<dbReference type="PANTHER" id="PTHR33175:SF3">
    <property type="entry name" value="DNA-BINDING PROTEIN HU-BETA"/>
    <property type="match status" value="1"/>
</dbReference>
<reference evidence="6" key="1">
    <citation type="journal article" date="2019" name="Int. J. Syst. Evol. Microbiol.">
        <title>The Global Catalogue of Microorganisms (GCM) 10K type strain sequencing project: providing services to taxonomists for standard genome sequencing and annotation.</title>
        <authorList>
            <consortium name="The Broad Institute Genomics Platform"/>
            <consortium name="The Broad Institute Genome Sequencing Center for Infectious Disease"/>
            <person name="Wu L."/>
            <person name="Ma J."/>
        </authorList>
    </citation>
    <scope>NUCLEOTIDE SEQUENCE [LARGE SCALE GENOMIC DNA]</scope>
    <source>
        <strain evidence="6">CGMCC 4.7397</strain>
    </source>
</reference>
<dbReference type="Proteomes" id="UP001596119">
    <property type="component" value="Unassembled WGS sequence"/>
</dbReference>
<feature type="compositionally biased region" description="Basic and acidic residues" evidence="4">
    <location>
        <begin position="149"/>
        <end position="193"/>
    </location>
</feature>
<feature type="compositionally biased region" description="Low complexity" evidence="4">
    <location>
        <begin position="89"/>
        <end position="148"/>
    </location>
</feature>
<evidence type="ECO:0000313" key="5">
    <source>
        <dbReference type="EMBL" id="MFC5947693.1"/>
    </source>
</evidence>
<dbReference type="InterPro" id="IPR010992">
    <property type="entry name" value="IHF-like_DNA-bd_dom_sf"/>
</dbReference>
<comment type="caution">
    <text evidence="5">The sequence shown here is derived from an EMBL/GenBank/DDBJ whole genome shotgun (WGS) entry which is preliminary data.</text>
</comment>
<sequence>MNKTQLVDALAARLGDRRTAASAVDGVLDIIVDTVGSGGSVTLTGFGVFEARARAARVARNPRTGETVPVPPTTVPSFRPGTAFRTTVAGNDGAAAGAKRAPARAPRPAAARAARSSGPVAAEEAVETPAVPRKTARSTAAKATAAKARTTEKAPAKTTEKTTDKPAARKSAKEPAVRVTKEPAAKVTKDKPAKKAKAKK</sequence>
<dbReference type="EMBL" id="JBHSQK010000008">
    <property type="protein sequence ID" value="MFC5947693.1"/>
    <property type="molecule type" value="Genomic_DNA"/>
</dbReference>
<organism evidence="5 6">
    <name type="scientific">Pseudonocardia lutea</name>
    <dbReference type="NCBI Taxonomy" id="2172015"/>
    <lineage>
        <taxon>Bacteria</taxon>
        <taxon>Bacillati</taxon>
        <taxon>Actinomycetota</taxon>
        <taxon>Actinomycetes</taxon>
        <taxon>Pseudonocardiales</taxon>
        <taxon>Pseudonocardiaceae</taxon>
        <taxon>Pseudonocardia</taxon>
    </lineage>
</organism>
<dbReference type="Pfam" id="PF00216">
    <property type="entry name" value="Bac_DNA_binding"/>
    <property type="match status" value="1"/>
</dbReference>
<name>A0ABW1I255_9PSEU</name>
<dbReference type="PANTHER" id="PTHR33175">
    <property type="entry name" value="DNA-BINDING PROTEIN HU"/>
    <property type="match status" value="1"/>
</dbReference>
<dbReference type="GO" id="GO:0003677">
    <property type="term" value="F:DNA binding"/>
    <property type="evidence" value="ECO:0007669"/>
    <property type="project" value="UniProtKB-KW"/>
</dbReference>
<evidence type="ECO:0000256" key="2">
    <source>
        <dbReference type="ARBA" id="ARBA00023125"/>
    </source>
</evidence>
<comment type="similarity">
    <text evidence="3">Belongs to the bacterial histone-like protein family.</text>
</comment>
<dbReference type="PRINTS" id="PR01727">
    <property type="entry name" value="DNABINDINGHU"/>
</dbReference>
<feature type="region of interest" description="Disordered" evidence="4">
    <location>
        <begin position="88"/>
        <end position="200"/>
    </location>
</feature>
<evidence type="ECO:0000256" key="3">
    <source>
        <dbReference type="RuleBase" id="RU003939"/>
    </source>
</evidence>
<keyword evidence="6" id="KW-1185">Reference proteome</keyword>
<dbReference type="InterPro" id="IPR000119">
    <property type="entry name" value="Hist_DNA-bd"/>
</dbReference>
<dbReference type="PROSITE" id="PS00045">
    <property type="entry name" value="HISTONE_LIKE"/>
    <property type="match status" value="1"/>
</dbReference>
<dbReference type="SUPFAM" id="SSF47729">
    <property type="entry name" value="IHF-like DNA-binding proteins"/>
    <property type="match status" value="1"/>
</dbReference>
<gene>
    <name evidence="5" type="ORF">ACFQH9_05340</name>
</gene>
<evidence type="ECO:0000256" key="1">
    <source>
        <dbReference type="ARBA" id="ARBA00023067"/>
    </source>
</evidence>
<proteinExistence type="inferred from homology"/>
<keyword evidence="2 5" id="KW-0238">DNA-binding</keyword>
<dbReference type="RefSeq" id="WP_379564753.1">
    <property type="nucleotide sequence ID" value="NZ_JBHSQK010000008.1"/>
</dbReference>
<protein>
    <submittedName>
        <fullName evidence="5">HU family DNA-binding protein</fullName>
    </submittedName>
</protein>
<evidence type="ECO:0000256" key="4">
    <source>
        <dbReference type="SAM" id="MobiDB-lite"/>
    </source>
</evidence>
<accession>A0ABW1I255</accession>
<keyword evidence="1" id="KW-0226">DNA condensation</keyword>
<dbReference type="InterPro" id="IPR020816">
    <property type="entry name" value="Histone-like_DNA-bd_CS"/>
</dbReference>
<dbReference type="SMART" id="SM00411">
    <property type="entry name" value="BHL"/>
    <property type="match status" value="1"/>
</dbReference>
<evidence type="ECO:0000313" key="6">
    <source>
        <dbReference type="Proteomes" id="UP001596119"/>
    </source>
</evidence>
<dbReference type="Gene3D" id="4.10.520.10">
    <property type="entry name" value="IHF-like DNA-binding proteins"/>
    <property type="match status" value="1"/>
</dbReference>